<evidence type="ECO:0000259" key="6">
    <source>
        <dbReference type="Pfam" id="PF00107"/>
    </source>
</evidence>
<dbReference type="PANTHER" id="PTHR43161:SF9">
    <property type="entry name" value="SORBITOL DEHYDROGENASE"/>
    <property type="match status" value="1"/>
</dbReference>
<feature type="domain" description="Alcohol dehydrogenase-like C-terminal" evidence="6">
    <location>
        <begin position="38"/>
        <end position="165"/>
    </location>
</feature>
<evidence type="ECO:0000256" key="2">
    <source>
        <dbReference type="ARBA" id="ARBA00008072"/>
    </source>
</evidence>
<evidence type="ECO:0000256" key="4">
    <source>
        <dbReference type="ARBA" id="ARBA00022833"/>
    </source>
</evidence>
<keyword evidence="3" id="KW-0479">Metal-binding</keyword>
<dbReference type="Gene3D" id="3.90.180.10">
    <property type="entry name" value="Medium-chain alcohol dehydrogenases, catalytic domain"/>
    <property type="match status" value="1"/>
</dbReference>
<evidence type="ECO:0000256" key="5">
    <source>
        <dbReference type="ARBA" id="ARBA00023002"/>
    </source>
</evidence>
<comment type="caution">
    <text evidence="7">The sequence shown here is derived from an EMBL/GenBank/DDBJ whole genome shotgun (WGS) entry which is preliminary data.</text>
</comment>
<dbReference type="InterPro" id="IPR036291">
    <property type="entry name" value="NAD(P)-bd_dom_sf"/>
</dbReference>
<keyword evidence="5" id="KW-0560">Oxidoreductase</keyword>
<dbReference type="GO" id="GO:0016491">
    <property type="term" value="F:oxidoreductase activity"/>
    <property type="evidence" value="ECO:0007669"/>
    <property type="project" value="UniProtKB-KW"/>
</dbReference>
<evidence type="ECO:0000256" key="3">
    <source>
        <dbReference type="ARBA" id="ARBA00022723"/>
    </source>
</evidence>
<proteinExistence type="inferred from homology"/>
<dbReference type="Gene3D" id="3.40.50.720">
    <property type="entry name" value="NAD(P)-binding Rossmann-like Domain"/>
    <property type="match status" value="1"/>
</dbReference>
<keyword evidence="4" id="KW-0862">Zinc</keyword>
<gene>
    <name evidence="7" type="ORF">S12H4_49357</name>
</gene>
<dbReference type="AlphaFoldDB" id="X1U1T3"/>
<dbReference type="InterPro" id="IPR013149">
    <property type="entry name" value="ADH-like_C"/>
</dbReference>
<accession>X1U1T3</accession>
<evidence type="ECO:0000256" key="1">
    <source>
        <dbReference type="ARBA" id="ARBA00001947"/>
    </source>
</evidence>
<feature type="non-terminal residue" evidence="7">
    <location>
        <position position="1"/>
    </location>
</feature>
<dbReference type="Pfam" id="PF00107">
    <property type="entry name" value="ADH_zinc_N"/>
    <property type="match status" value="1"/>
</dbReference>
<sequence length="206" mass="22155">PMSYEEGAMLEPLAVGMQATKRGEVKAGDRVAILGCGPIGLFTLQATKARGATEVYMTDLLEKRLTEAKELGASDAINVSIEGPEKAIQELTDGEGVDVVIEAAGSVKAYQQCTGLARRGGVVVFVGMTAETMFPLNIFDIIDKGLDIRGVFRYANVYPAGIALASTGKVNMKALITHRFPFDEIAKAMDFAYKQKENSLKVVLNF</sequence>
<reference evidence="7" key="1">
    <citation type="journal article" date="2014" name="Front. Microbiol.">
        <title>High frequency of phylogenetically diverse reductive dehalogenase-homologous genes in deep subseafloor sedimentary metagenomes.</title>
        <authorList>
            <person name="Kawai M."/>
            <person name="Futagami T."/>
            <person name="Toyoda A."/>
            <person name="Takaki Y."/>
            <person name="Nishi S."/>
            <person name="Hori S."/>
            <person name="Arai W."/>
            <person name="Tsubouchi T."/>
            <person name="Morono Y."/>
            <person name="Uchiyama I."/>
            <person name="Ito T."/>
            <person name="Fujiyama A."/>
            <person name="Inagaki F."/>
            <person name="Takami H."/>
        </authorList>
    </citation>
    <scope>NUCLEOTIDE SEQUENCE</scope>
    <source>
        <strain evidence="7">Expedition CK06-06</strain>
    </source>
</reference>
<dbReference type="EMBL" id="BARW01030952">
    <property type="protein sequence ID" value="GAJ11503.1"/>
    <property type="molecule type" value="Genomic_DNA"/>
</dbReference>
<comment type="cofactor">
    <cofactor evidence="1">
        <name>Zn(2+)</name>
        <dbReference type="ChEBI" id="CHEBI:29105"/>
    </cofactor>
</comment>
<comment type="similarity">
    <text evidence="2">Belongs to the zinc-containing alcohol dehydrogenase family.</text>
</comment>
<name>X1U1T3_9ZZZZ</name>
<protein>
    <recommendedName>
        <fullName evidence="6">Alcohol dehydrogenase-like C-terminal domain-containing protein</fullName>
    </recommendedName>
</protein>
<organism evidence="7">
    <name type="scientific">marine sediment metagenome</name>
    <dbReference type="NCBI Taxonomy" id="412755"/>
    <lineage>
        <taxon>unclassified sequences</taxon>
        <taxon>metagenomes</taxon>
        <taxon>ecological metagenomes</taxon>
    </lineage>
</organism>
<dbReference type="PANTHER" id="PTHR43161">
    <property type="entry name" value="SORBITOL DEHYDROGENASE"/>
    <property type="match status" value="1"/>
</dbReference>
<dbReference type="SUPFAM" id="SSF51735">
    <property type="entry name" value="NAD(P)-binding Rossmann-fold domains"/>
    <property type="match status" value="1"/>
</dbReference>
<evidence type="ECO:0000313" key="7">
    <source>
        <dbReference type="EMBL" id="GAJ11503.1"/>
    </source>
</evidence>
<dbReference type="GO" id="GO:0046872">
    <property type="term" value="F:metal ion binding"/>
    <property type="evidence" value="ECO:0007669"/>
    <property type="project" value="UniProtKB-KW"/>
</dbReference>